<name>A0ABV8A3Z0_9DEIO</name>
<evidence type="ECO:0000256" key="1">
    <source>
        <dbReference type="SAM" id="SignalP"/>
    </source>
</evidence>
<evidence type="ECO:0000313" key="3">
    <source>
        <dbReference type="Proteomes" id="UP001595748"/>
    </source>
</evidence>
<feature type="chain" id="PRO_5046084636" evidence="1">
    <location>
        <begin position="25"/>
        <end position="136"/>
    </location>
</feature>
<keyword evidence="3" id="KW-1185">Reference proteome</keyword>
<dbReference type="Proteomes" id="UP001595748">
    <property type="component" value="Unassembled WGS sequence"/>
</dbReference>
<dbReference type="RefSeq" id="WP_380076502.1">
    <property type="nucleotide sequence ID" value="NZ_JBHRZF010000066.1"/>
</dbReference>
<protein>
    <submittedName>
        <fullName evidence="2">Uncharacterized protein</fullName>
    </submittedName>
</protein>
<feature type="signal peptide" evidence="1">
    <location>
        <begin position="1"/>
        <end position="24"/>
    </location>
</feature>
<reference evidence="3" key="1">
    <citation type="journal article" date="2019" name="Int. J. Syst. Evol. Microbiol.">
        <title>The Global Catalogue of Microorganisms (GCM) 10K type strain sequencing project: providing services to taxonomists for standard genome sequencing and annotation.</title>
        <authorList>
            <consortium name="The Broad Institute Genomics Platform"/>
            <consortium name="The Broad Institute Genome Sequencing Center for Infectious Disease"/>
            <person name="Wu L."/>
            <person name="Ma J."/>
        </authorList>
    </citation>
    <scope>NUCLEOTIDE SEQUENCE [LARGE SCALE GENOMIC DNA]</scope>
    <source>
        <strain evidence="3">CCTCC AB 2013263</strain>
    </source>
</reference>
<proteinExistence type="predicted"/>
<gene>
    <name evidence="2" type="ORF">ACFOPQ_06190</name>
</gene>
<sequence length="136" mass="15453">MRFPSRTPSMAAFMAILTGVTVQAAPIPTQPVTQPALQAHIQQLFQQSTLKDSATYACQRNYRSGRAPANRYRTIHHYRAELERSLRADPTNPRFRMTYSKTVLSATVLRGWHASFYYAAIQKDALQTYSCALVRK</sequence>
<organism evidence="2 3">
    <name type="scientific">Deinococcus antarcticus</name>
    <dbReference type="NCBI Taxonomy" id="1298767"/>
    <lineage>
        <taxon>Bacteria</taxon>
        <taxon>Thermotogati</taxon>
        <taxon>Deinococcota</taxon>
        <taxon>Deinococci</taxon>
        <taxon>Deinococcales</taxon>
        <taxon>Deinococcaceae</taxon>
        <taxon>Deinococcus</taxon>
    </lineage>
</organism>
<dbReference type="EMBL" id="JBHRZF010000066">
    <property type="protein sequence ID" value="MFC3860353.1"/>
    <property type="molecule type" value="Genomic_DNA"/>
</dbReference>
<comment type="caution">
    <text evidence="2">The sequence shown here is derived from an EMBL/GenBank/DDBJ whole genome shotgun (WGS) entry which is preliminary data.</text>
</comment>
<keyword evidence="1" id="KW-0732">Signal</keyword>
<accession>A0ABV8A3Z0</accession>
<evidence type="ECO:0000313" key="2">
    <source>
        <dbReference type="EMBL" id="MFC3860353.1"/>
    </source>
</evidence>